<organism evidence="1">
    <name type="scientific">Tanacetum cinerariifolium</name>
    <name type="common">Dalmatian daisy</name>
    <name type="synonym">Chrysanthemum cinerariifolium</name>
    <dbReference type="NCBI Taxonomy" id="118510"/>
    <lineage>
        <taxon>Eukaryota</taxon>
        <taxon>Viridiplantae</taxon>
        <taxon>Streptophyta</taxon>
        <taxon>Embryophyta</taxon>
        <taxon>Tracheophyta</taxon>
        <taxon>Spermatophyta</taxon>
        <taxon>Magnoliopsida</taxon>
        <taxon>eudicotyledons</taxon>
        <taxon>Gunneridae</taxon>
        <taxon>Pentapetalae</taxon>
        <taxon>asterids</taxon>
        <taxon>campanulids</taxon>
        <taxon>Asterales</taxon>
        <taxon>Asteraceae</taxon>
        <taxon>Asteroideae</taxon>
        <taxon>Anthemideae</taxon>
        <taxon>Anthemidinae</taxon>
        <taxon>Tanacetum</taxon>
    </lineage>
</organism>
<evidence type="ECO:0000313" key="1">
    <source>
        <dbReference type="EMBL" id="GFD35969.1"/>
    </source>
</evidence>
<gene>
    <name evidence="1" type="ORF">Tci_907938</name>
</gene>
<feature type="non-terminal residue" evidence="1">
    <location>
        <position position="1"/>
    </location>
</feature>
<comment type="caution">
    <text evidence="1">The sequence shown here is derived from an EMBL/GenBank/DDBJ whole genome shotgun (WGS) entry which is preliminary data.</text>
</comment>
<proteinExistence type="predicted"/>
<dbReference type="EMBL" id="BKCJ011465506">
    <property type="protein sequence ID" value="GFD35969.1"/>
    <property type="molecule type" value="Genomic_DNA"/>
</dbReference>
<accession>A0A699VNX2</accession>
<sequence length="74" mass="8842">VQDQQVESRFKYKVLDQEGRRSVQHFHVHDSEAFEDAENLSQPGELCWRTRQRGRLQTVEAYRLIKLFQHSVSL</sequence>
<dbReference type="AlphaFoldDB" id="A0A699VNX2"/>
<reference evidence="1" key="1">
    <citation type="journal article" date="2019" name="Sci. Rep.">
        <title>Draft genome of Tanacetum cinerariifolium, the natural source of mosquito coil.</title>
        <authorList>
            <person name="Yamashiro T."/>
            <person name="Shiraishi A."/>
            <person name="Satake H."/>
            <person name="Nakayama K."/>
        </authorList>
    </citation>
    <scope>NUCLEOTIDE SEQUENCE</scope>
</reference>
<protein>
    <submittedName>
        <fullName evidence="1">Uncharacterized protein</fullName>
    </submittedName>
</protein>
<name>A0A699VNX2_TANCI</name>